<dbReference type="PANTHER" id="PTHR46060:SF1">
    <property type="entry name" value="MARINER MOS1 TRANSPOSASE-LIKE PROTEIN"/>
    <property type="match status" value="1"/>
</dbReference>
<accession>A0A4Y2BLQ5</accession>
<dbReference type="PANTHER" id="PTHR46060">
    <property type="entry name" value="MARINER MOS1 TRANSPOSASE-LIKE PROTEIN"/>
    <property type="match status" value="1"/>
</dbReference>
<comment type="caution">
    <text evidence="1">The sequence shown here is derived from an EMBL/GenBank/DDBJ whole genome shotgun (WGS) entry which is preliminary data.</text>
</comment>
<dbReference type="Gene3D" id="3.30.420.10">
    <property type="entry name" value="Ribonuclease H-like superfamily/Ribonuclease H"/>
    <property type="match status" value="1"/>
</dbReference>
<evidence type="ECO:0000313" key="2">
    <source>
        <dbReference type="Proteomes" id="UP000499080"/>
    </source>
</evidence>
<sequence>MRQRHPHQTEIRHSMPEFRFLSRGVLFLDDDAKPHTARDTNEHIFRLGWERFDHPAYSPDLAPPDFHLFPAMKIVQFINTFSDKYCNLRKSYNRNKEKPDCKKRINGFKIQANELFDFSACKSVIDVHFSCKRIPDLYESCIRTNWCLDTKEKAKLKTRLKGKSYTFKREVSKPILAVRDESDTLDEILRRCSYGAGTNDE</sequence>
<dbReference type="InterPro" id="IPR052709">
    <property type="entry name" value="Transposase-MT_Hybrid"/>
</dbReference>
<evidence type="ECO:0008006" key="3">
    <source>
        <dbReference type="Google" id="ProtNLM"/>
    </source>
</evidence>
<dbReference type="EMBL" id="BGPR01000090">
    <property type="protein sequence ID" value="GBL92998.1"/>
    <property type="molecule type" value="Genomic_DNA"/>
</dbReference>
<protein>
    <recommendedName>
        <fullName evidence="3">Histone-lysine N-methyltransferase SETMAR</fullName>
    </recommendedName>
</protein>
<organism evidence="1 2">
    <name type="scientific">Araneus ventricosus</name>
    <name type="common">Orbweaver spider</name>
    <name type="synonym">Epeira ventricosa</name>
    <dbReference type="NCBI Taxonomy" id="182803"/>
    <lineage>
        <taxon>Eukaryota</taxon>
        <taxon>Metazoa</taxon>
        <taxon>Ecdysozoa</taxon>
        <taxon>Arthropoda</taxon>
        <taxon>Chelicerata</taxon>
        <taxon>Arachnida</taxon>
        <taxon>Araneae</taxon>
        <taxon>Araneomorphae</taxon>
        <taxon>Entelegynae</taxon>
        <taxon>Araneoidea</taxon>
        <taxon>Araneidae</taxon>
        <taxon>Araneus</taxon>
    </lineage>
</organism>
<proteinExistence type="predicted"/>
<reference evidence="1 2" key="1">
    <citation type="journal article" date="2019" name="Sci. Rep.">
        <title>Orb-weaving spider Araneus ventricosus genome elucidates the spidroin gene catalogue.</title>
        <authorList>
            <person name="Kono N."/>
            <person name="Nakamura H."/>
            <person name="Ohtoshi R."/>
            <person name="Moran D.A.P."/>
            <person name="Shinohara A."/>
            <person name="Yoshida Y."/>
            <person name="Fujiwara M."/>
            <person name="Mori M."/>
            <person name="Tomita M."/>
            <person name="Arakawa K."/>
        </authorList>
    </citation>
    <scope>NUCLEOTIDE SEQUENCE [LARGE SCALE GENOMIC DNA]</scope>
</reference>
<dbReference type="InterPro" id="IPR036397">
    <property type="entry name" value="RNaseH_sf"/>
</dbReference>
<dbReference type="GO" id="GO:0003676">
    <property type="term" value="F:nucleic acid binding"/>
    <property type="evidence" value="ECO:0007669"/>
    <property type="project" value="InterPro"/>
</dbReference>
<name>A0A4Y2BLQ5_ARAVE</name>
<dbReference type="Proteomes" id="UP000499080">
    <property type="component" value="Unassembled WGS sequence"/>
</dbReference>
<dbReference type="OrthoDB" id="6431382at2759"/>
<gene>
    <name evidence="1" type="ORF">AVEN_54636_1</name>
</gene>
<keyword evidence="2" id="KW-1185">Reference proteome</keyword>
<dbReference type="AlphaFoldDB" id="A0A4Y2BLQ5"/>
<evidence type="ECO:0000313" key="1">
    <source>
        <dbReference type="EMBL" id="GBL92998.1"/>
    </source>
</evidence>